<gene>
    <name evidence="1" type="ORF">QFC21_001751</name>
</gene>
<organism evidence="1 2">
    <name type="scientific">Naganishia friedmannii</name>
    <dbReference type="NCBI Taxonomy" id="89922"/>
    <lineage>
        <taxon>Eukaryota</taxon>
        <taxon>Fungi</taxon>
        <taxon>Dikarya</taxon>
        <taxon>Basidiomycota</taxon>
        <taxon>Agaricomycotina</taxon>
        <taxon>Tremellomycetes</taxon>
        <taxon>Filobasidiales</taxon>
        <taxon>Filobasidiaceae</taxon>
        <taxon>Naganishia</taxon>
    </lineage>
</organism>
<proteinExistence type="predicted"/>
<reference evidence="1" key="1">
    <citation type="submission" date="2023-04" db="EMBL/GenBank/DDBJ databases">
        <title>Draft Genome sequencing of Naganishia species isolated from polar environments using Oxford Nanopore Technology.</title>
        <authorList>
            <person name="Leo P."/>
            <person name="Venkateswaran K."/>
        </authorList>
    </citation>
    <scope>NUCLEOTIDE SEQUENCE</scope>
    <source>
        <strain evidence="1">MNA-CCFEE 5423</strain>
    </source>
</reference>
<protein>
    <submittedName>
        <fullName evidence="1">Uncharacterized protein</fullName>
    </submittedName>
</protein>
<evidence type="ECO:0000313" key="1">
    <source>
        <dbReference type="EMBL" id="KAJ9105382.1"/>
    </source>
</evidence>
<evidence type="ECO:0000313" key="2">
    <source>
        <dbReference type="Proteomes" id="UP001227268"/>
    </source>
</evidence>
<keyword evidence="2" id="KW-1185">Reference proteome</keyword>
<dbReference type="Proteomes" id="UP001227268">
    <property type="component" value="Unassembled WGS sequence"/>
</dbReference>
<accession>A0ACC2W1A3</accession>
<comment type="caution">
    <text evidence="1">The sequence shown here is derived from an EMBL/GenBank/DDBJ whole genome shotgun (WGS) entry which is preliminary data.</text>
</comment>
<name>A0ACC2W1A3_9TREE</name>
<sequence>MLTMPRMMHPDREHGEACVVLSEAWVLDSVAAGRLLRMADYAKHASPGVDVDLPSLFLPTPFPPTYRIALFDLQDTSANLLFTPHEEDLGGTGVKQDHIREGPVLQVLGPFRISDGLVATALPLRNVRPPGYIGTNKHDRLQDGRLVVADSGRALIAFDQSMSPKTPERIQKGTPRNVSSRKPHLLSFQTDGLIHGATEAYSACNRFKSPPSLESYIYAKKQSHIERIEQDLATWNIQNMDQTDIMEEGRVEMELDEEGENMTGGMEVKIDEQNNGATGSYTGETAAGPDSANKPLELEADMLLKLLPHLKLSGLPDTEAEPDDNHLRFNHAKDSTSFIPYYPYLTATSYDVNAEAIPPSSSDHAPPLPSNLQDSRHSAHPPACHKTTPEPLSQKTVIAFHSAGYGVGWMDFEACADWVCVPKQKRSG</sequence>
<dbReference type="EMBL" id="JASBWT010000004">
    <property type="protein sequence ID" value="KAJ9105382.1"/>
    <property type="molecule type" value="Genomic_DNA"/>
</dbReference>